<reference evidence="3" key="1">
    <citation type="submission" date="2015-10" db="EMBL/GenBank/DDBJ databases">
        <authorList>
            <person name="Gilbert D.G."/>
        </authorList>
    </citation>
    <scope>NUCLEOTIDE SEQUENCE</scope>
    <source>
        <strain evidence="3">Phyl III-seqv23</strain>
    </source>
</reference>
<evidence type="ECO:0000259" key="2">
    <source>
        <dbReference type="Pfam" id="PF07238"/>
    </source>
</evidence>
<dbReference type="Proteomes" id="UP000310553">
    <property type="component" value="Chromosome"/>
</dbReference>
<feature type="compositionally biased region" description="Low complexity" evidence="1">
    <location>
        <begin position="1"/>
        <end position="26"/>
    </location>
</feature>
<sequence>MPAAPGTPAAPGMASPTVMRPGAPAAPGMPPPATTRPGILSLAIKDEAGLYAAYMPFLKNGGIFVPTQRPYRIGEEVFLVLSLLDRPQKYQVAGRVAWITPVGTPSRTPGIGVHLGEDEPGRNLRRVVEELLSKHLGSSRPTQTL</sequence>
<proteinExistence type="predicted"/>
<dbReference type="EMBL" id="LN899819">
    <property type="protein sequence ID" value="CUV13392.1"/>
    <property type="molecule type" value="Genomic_DNA"/>
</dbReference>
<organism evidence="3">
    <name type="scientific">Ralstonia solanacearum</name>
    <name type="common">Pseudomonas solanacearum</name>
    <dbReference type="NCBI Taxonomy" id="305"/>
    <lineage>
        <taxon>Bacteria</taxon>
        <taxon>Pseudomonadati</taxon>
        <taxon>Pseudomonadota</taxon>
        <taxon>Betaproteobacteria</taxon>
        <taxon>Burkholderiales</taxon>
        <taxon>Burkholderiaceae</taxon>
        <taxon>Ralstonia</taxon>
        <taxon>Ralstonia solanacearum species complex</taxon>
    </lineage>
</organism>
<evidence type="ECO:0000313" key="4">
    <source>
        <dbReference type="EMBL" id="QCX50863.1"/>
    </source>
</evidence>
<evidence type="ECO:0000256" key="1">
    <source>
        <dbReference type="SAM" id="MobiDB-lite"/>
    </source>
</evidence>
<evidence type="ECO:0000313" key="5">
    <source>
        <dbReference type="Proteomes" id="UP000310553"/>
    </source>
</evidence>
<feature type="region of interest" description="Disordered" evidence="1">
    <location>
        <begin position="1"/>
        <end position="32"/>
    </location>
</feature>
<accession>A0A0S4TTJ8</accession>
<reference evidence="4 5" key="2">
    <citation type="submission" date="2019-04" db="EMBL/GenBank/DDBJ databases">
        <title>Complete Genome of UW386 and Higher Quality Genome of UW700.</title>
        <authorList>
            <person name="Jacobs J."/>
            <person name="Perez A."/>
            <person name="Steidl O."/>
            <person name="Allen C."/>
        </authorList>
    </citation>
    <scope>NUCLEOTIDE SEQUENCE [LARGE SCALE GENOMIC DNA]</scope>
    <source>
        <strain evidence="4 5">UW386</strain>
    </source>
</reference>
<protein>
    <submittedName>
        <fullName evidence="3 4">Pilus assembly protein</fullName>
    </submittedName>
</protein>
<dbReference type="AlphaFoldDB" id="A0A0S4TTJ8"/>
<gene>
    <name evidence="3" type="primary">pilZ</name>
    <name evidence="4" type="ORF">E7Z57_10760</name>
    <name evidence="3" type="ORF">RUN39_v1_570095</name>
</gene>
<dbReference type="Pfam" id="PF07238">
    <property type="entry name" value="PilZ"/>
    <property type="match status" value="1"/>
</dbReference>
<name>A0A0S4TTJ8_RALSL</name>
<dbReference type="GO" id="GO:0035438">
    <property type="term" value="F:cyclic-di-GMP binding"/>
    <property type="evidence" value="ECO:0007669"/>
    <property type="project" value="InterPro"/>
</dbReference>
<evidence type="ECO:0000313" key="3">
    <source>
        <dbReference type="EMBL" id="CUV13392.1"/>
    </source>
</evidence>
<feature type="domain" description="PilZ" evidence="2">
    <location>
        <begin position="41"/>
        <end position="126"/>
    </location>
</feature>
<dbReference type="Gene3D" id="2.40.10.220">
    <property type="entry name" value="predicted glycosyltransferase like domains"/>
    <property type="match status" value="1"/>
</dbReference>
<dbReference type="EMBL" id="CP039339">
    <property type="protein sequence ID" value="QCX50863.1"/>
    <property type="molecule type" value="Genomic_DNA"/>
</dbReference>
<dbReference type="InterPro" id="IPR009875">
    <property type="entry name" value="PilZ_domain"/>
</dbReference>